<dbReference type="SMART" id="SM00389">
    <property type="entry name" value="HOX"/>
    <property type="match status" value="1"/>
</dbReference>
<keyword evidence="6 8" id="KW-0539">Nucleus</keyword>
<evidence type="ECO:0000259" key="11">
    <source>
        <dbReference type="PROSITE" id="PS50071"/>
    </source>
</evidence>
<dbReference type="CDD" id="cd00086">
    <property type="entry name" value="homeodomain"/>
    <property type="match status" value="1"/>
</dbReference>
<dbReference type="InterPro" id="IPR050224">
    <property type="entry name" value="TALE_homeobox"/>
</dbReference>
<feature type="compositionally biased region" description="Low complexity" evidence="9">
    <location>
        <begin position="227"/>
        <end position="251"/>
    </location>
</feature>
<evidence type="ECO:0000256" key="8">
    <source>
        <dbReference type="PROSITE-ProRule" id="PRU00108"/>
    </source>
</evidence>
<keyword evidence="10" id="KW-0812">Transmembrane</keyword>
<name>T1KKG9_TETUR</name>
<reference evidence="12" key="2">
    <citation type="submission" date="2015-06" db="UniProtKB">
        <authorList>
            <consortium name="EnsemblMetazoa"/>
        </authorList>
    </citation>
    <scope>IDENTIFICATION</scope>
</reference>
<keyword evidence="10" id="KW-1133">Transmembrane helix</keyword>
<keyword evidence="13" id="KW-1185">Reference proteome</keyword>
<dbReference type="OMA" id="SNCHVID"/>
<dbReference type="PROSITE" id="PS50071">
    <property type="entry name" value="HOMEOBOX_2"/>
    <property type="match status" value="1"/>
</dbReference>
<dbReference type="STRING" id="32264.T1KKG9"/>
<dbReference type="PANTHER" id="PTHR11850">
    <property type="entry name" value="HOMEOBOX PROTEIN TRANSCRIPTION FACTORS"/>
    <property type="match status" value="1"/>
</dbReference>
<feature type="region of interest" description="Disordered" evidence="9">
    <location>
        <begin position="227"/>
        <end position="294"/>
    </location>
</feature>
<comment type="similarity">
    <text evidence="7">Belongs to the TALE/TGIF homeobox family.</text>
</comment>
<proteinExistence type="inferred from homology"/>
<dbReference type="SUPFAM" id="SSF46689">
    <property type="entry name" value="Homeodomain-like"/>
    <property type="match status" value="1"/>
</dbReference>
<feature type="region of interest" description="Disordered" evidence="9">
    <location>
        <begin position="351"/>
        <end position="372"/>
    </location>
</feature>
<evidence type="ECO:0000256" key="3">
    <source>
        <dbReference type="ARBA" id="ARBA00023125"/>
    </source>
</evidence>
<feature type="compositionally biased region" description="Low complexity" evidence="9">
    <location>
        <begin position="352"/>
        <end position="372"/>
    </location>
</feature>
<feature type="domain" description="Homeobox" evidence="11">
    <location>
        <begin position="82"/>
        <end position="145"/>
    </location>
</feature>
<keyword evidence="5" id="KW-0804">Transcription</keyword>
<dbReference type="Gene3D" id="1.10.10.60">
    <property type="entry name" value="Homeodomain-like"/>
    <property type="match status" value="1"/>
</dbReference>
<dbReference type="GO" id="GO:0001654">
    <property type="term" value="P:eye development"/>
    <property type="evidence" value="ECO:0007669"/>
    <property type="project" value="UniProtKB-ARBA"/>
</dbReference>
<keyword evidence="2" id="KW-0805">Transcription regulation</keyword>
<sequence>MREREKERDFKHQNRVVVGVRRSEFAVELKWHVVFLTENFFLFFLLSFFSSFFCFFFVLNSFSLSSIITEYLRNTSSNPKMKASRKRRGNLPKESVKILRIWLYDHRYNAYPSDQEKLYLSQAANLTVLQVCNWFINARRRILPEMIRKEGNDPLMYTITRKSSNRRQNNNSSDSFFHGSNSSSSDENFAYISNNVAVEDANMTECNEDTESDIDVYSDDCSISSTSSSTLTFTSTFSPAPSTTSSSGNSSWNAEHHPIKLSQRWRRNHEQELRNRQGNNRPGMESNGEDLRASPLDTLSRTSLQFSCSPPNKTKAIASWLTQNDPQLGCHVVDLPAIHPVDICNADSGIVSSDSPSSAPSSPLSSSTSSSTLSNLSVCSSTLSSSFPSPSNTSDISSPNNEDPFCCLHILAAAACSELEKQSML</sequence>
<keyword evidence="3 8" id="KW-0238">DNA-binding</keyword>
<reference evidence="13" key="1">
    <citation type="submission" date="2011-08" db="EMBL/GenBank/DDBJ databases">
        <authorList>
            <person name="Rombauts S."/>
        </authorList>
    </citation>
    <scope>NUCLEOTIDE SEQUENCE</scope>
    <source>
        <strain evidence="13">London</strain>
    </source>
</reference>
<evidence type="ECO:0000256" key="9">
    <source>
        <dbReference type="SAM" id="MobiDB-lite"/>
    </source>
</evidence>
<dbReference type="FunFam" id="1.10.10.60:FF:000059">
    <property type="entry name" value="TGFB-induced factor homeobox 1"/>
    <property type="match status" value="1"/>
</dbReference>
<dbReference type="KEGG" id="tut:107364956"/>
<keyword evidence="4 8" id="KW-0371">Homeobox</keyword>
<gene>
    <name evidence="12" type="primary">107364956</name>
</gene>
<evidence type="ECO:0000256" key="2">
    <source>
        <dbReference type="ARBA" id="ARBA00023015"/>
    </source>
</evidence>
<dbReference type="AlphaFoldDB" id="T1KKG9"/>
<evidence type="ECO:0000256" key="10">
    <source>
        <dbReference type="SAM" id="Phobius"/>
    </source>
</evidence>
<dbReference type="Pfam" id="PF05920">
    <property type="entry name" value="Homeobox_KN"/>
    <property type="match status" value="1"/>
</dbReference>
<dbReference type="InterPro" id="IPR008422">
    <property type="entry name" value="KN_HD"/>
</dbReference>
<evidence type="ECO:0000256" key="4">
    <source>
        <dbReference type="ARBA" id="ARBA00023155"/>
    </source>
</evidence>
<evidence type="ECO:0000256" key="1">
    <source>
        <dbReference type="ARBA" id="ARBA00004123"/>
    </source>
</evidence>
<dbReference type="OrthoDB" id="10056939at2759"/>
<dbReference type="GO" id="GO:0006355">
    <property type="term" value="P:regulation of DNA-templated transcription"/>
    <property type="evidence" value="ECO:0007669"/>
    <property type="project" value="InterPro"/>
</dbReference>
<feature type="transmembrane region" description="Helical" evidence="10">
    <location>
        <begin position="40"/>
        <end position="59"/>
    </location>
</feature>
<dbReference type="InterPro" id="IPR001356">
    <property type="entry name" value="HD"/>
</dbReference>
<dbReference type="EMBL" id="CAEY01000176">
    <property type="status" value="NOT_ANNOTATED_CDS"/>
    <property type="molecule type" value="Genomic_DNA"/>
</dbReference>
<dbReference type="eggNOG" id="KOG0773">
    <property type="taxonomic scope" value="Eukaryota"/>
</dbReference>
<evidence type="ECO:0000313" key="13">
    <source>
        <dbReference type="Proteomes" id="UP000015104"/>
    </source>
</evidence>
<protein>
    <recommendedName>
        <fullName evidence="11">Homeobox domain-containing protein</fullName>
    </recommendedName>
</protein>
<feature type="region of interest" description="Disordered" evidence="9">
    <location>
        <begin position="162"/>
        <end position="185"/>
    </location>
</feature>
<dbReference type="HOGENOM" id="CLU_646141_0_0_1"/>
<dbReference type="EnsemblMetazoa" id="tetur13g03690.1">
    <property type="protein sequence ID" value="tetur13g03690.1"/>
    <property type="gene ID" value="tetur13g03690"/>
</dbReference>
<evidence type="ECO:0000256" key="5">
    <source>
        <dbReference type="ARBA" id="ARBA00023163"/>
    </source>
</evidence>
<feature type="DNA-binding region" description="Homeobox" evidence="8">
    <location>
        <begin position="84"/>
        <end position="146"/>
    </location>
</feature>
<keyword evidence="10" id="KW-0472">Membrane</keyword>
<organism evidence="12 13">
    <name type="scientific">Tetranychus urticae</name>
    <name type="common">Two-spotted spider mite</name>
    <dbReference type="NCBI Taxonomy" id="32264"/>
    <lineage>
        <taxon>Eukaryota</taxon>
        <taxon>Metazoa</taxon>
        <taxon>Ecdysozoa</taxon>
        <taxon>Arthropoda</taxon>
        <taxon>Chelicerata</taxon>
        <taxon>Arachnida</taxon>
        <taxon>Acari</taxon>
        <taxon>Acariformes</taxon>
        <taxon>Trombidiformes</taxon>
        <taxon>Prostigmata</taxon>
        <taxon>Eleutherengona</taxon>
        <taxon>Raphignathae</taxon>
        <taxon>Tetranychoidea</taxon>
        <taxon>Tetranychidae</taxon>
        <taxon>Tetranychus</taxon>
    </lineage>
</organism>
<dbReference type="Proteomes" id="UP000015104">
    <property type="component" value="Unassembled WGS sequence"/>
</dbReference>
<dbReference type="GO" id="GO:0048646">
    <property type="term" value="P:anatomical structure formation involved in morphogenesis"/>
    <property type="evidence" value="ECO:0007669"/>
    <property type="project" value="UniProtKB-ARBA"/>
</dbReference>
<evidence type="ECO:0000313" key="12">
    <source>
        <dbReference type="EnsemblMetazoa" id="tetur13g03690.1"/>
    </source>
</evidence>
<dbReference type="GO" id="GO:0005634">
    <property type="term" value="C:nucleus"/>
    <property type="evidence" value="ECO:0007669"/>
    <property type="project" value="UniProtKB-SubCell"/>
</dbReference>
<dbReference type="GO" id="GO:0000987">
    <property type="term" value="F:cis-regulatory region sequence-specific DNA binding"/>
    <property type="evidence" value="ECO:0007669"/>
    <property type="project" value="UniProtKB-ARBA"/>
</dbReference>
<evidence type="ECO:0000256" key="6">
    <source>
        <dbReference type="ARBA" id="ARBA00023242"/>
    </source>
</evidence>
<feature type="compositionally biased region" description="Low complexity" evidence="9">
    <location>
        <begin position="166"/>
        <end position="185"/>
    </location>
</feature>
<dbReference type="InterPro" id="IPR009057">
    <property type="entry name" value="Homeodomain-like_sf"/>
</dbReference>
<comment type="subcellular location">
    <subcellularLocation>
        <location evidence="1 8">Nucleus</location>
    </subcellularLocation>
</comment>
<evidence type="ECO:0000256" key="7">
    <source>
        <dbReference type="ARBA" id="ARBA00038021"/>
    </source>
</evidence>
<accession>T1KKG9</accession>